<keyword evidence="2 4" id="KW-0808">Transferase</keyword>
<dbReference type="EMBL" id="BAAFZP010000002">
    <property type="protein sequence ID" value="GAB1584617.1"/>
    <property type="molecule type" value="Genomic_DNA"/>
</dbReference>
<comment type="caution">
    <text evidence="7">The sequence shown here is derived from an EMBL/GenBank/DDBJ whole genome shotgun (WGS) entry which is preliminary data.</text>
</comment>
<dbReference type="GO" id="GO:0016301">
    <property type="term" value="F:kinase activity"/>
    <property type="evidence" value="ECO:0007669"/>
    <property type="project" value="UniProtKB-KW"/>
</dbReference>
<dbReference type="Pfam" id="PF00294">
    <property type="entry name" value="PfkB"/>
    <property type="match status" value="1"/>
</dbReference>
<dbReference type="Proteomes" id="UP001628091">
    <property type="component" value="Unassembled WGS sequence"/>
</dbReference>
<comment type="similarity">
    <text evidence="1 4">Belongs to the carbohydrate kinase PfkB family.</text>
</comment>
<dbReference type="InterPro" id="IPR002139">
    <property type="entry name" value="Ribo/fructo_kinase"/>
</dbReference>
<dbReference type="PANTHER" id="PTHR10584:SF167">
    <property type="entry name" value="PFKB DOMAIN PROTEIN"/>
    <property type="match status" value="1"/>
</dbReference>
<reference evidence="7 8" key="1">
    <citation type="submission" date="2024-10" db="EMBL/GenBank/DDBJ databases">
        <title>Isolation, draft genome sequencing and identification of Phyllobacterium sp. NSA23, isolated from leaf soil.</title>
        <authorList>
            <person name="Akita H."/>
        </authorList>
    </citation>
    <scope>NUCLEOTIDE SEQUENCE [LARGE SCALE GENOMIC DNA]</scope>
    <source>
        <strain evidence="7 8">NSA23</strain>
    </source>
</reference>
<dbReference type="InterPro" id="IPR029056">
    <property type="entry name" value="Ribokinase-like"/>
</dbReference>
<dbReference type="Gene3D" id="3.40.1190.20">
    <property type="match status" value="1"/>
</dbReference>
<keyword evidence="3 4" id="KW-0418">Kinase</keyword>
<dbReference type="InterPro" id="IPR011611">
    <property type="entry name" value="PfkB_dom"/>
</dbReference>
<evidence type="ECO:0000256" key="3">
    <source>
        <dbReference type="ARBA" id="ARBA00022777"/>
    </source>
</evidence>
<dbReference type="RefSeq" id="WP_407866995.1">
    <property type="nucleotide sequence ID" value="NZ_BAAFZP010000002.1"/>
</dbReference>
<evidence type="ECO:0000313" key="8">
    <source>
        <dbReference type="Proteomes" id="UP001628091"/>
    </source>
</evidence>
<evidence type="ECO:0000256" key="5">
    <source>
        <dbReference type="SAM" id="MobiDB-lite"/>
    </source>
</evidence>
<dbReference type="PRINTS" id="PR00990">
    <property type="entry name" value="RIBOKINASE"/>
</dbReference>
<gene>
    <name evidence="7" type="ORF">PPNSA23_45600</name>
</gene>
<dbReference type="PANTHER" id="PTHR10584">
    <property type="entry name" value="SUGAR KINASE"/>
    <property type="match status" value="1"/>
</dbReference>
<evidence type="ECO:0000256" key="2">
    <source>
        <dbReference type="ARBA" id="ARBA00022679"/>
    </source>
</evidence>
<protein>
    <submittedName>
        <fullName evidence="7">PfkB family carbohydrate kinase</fullName>
    </submittedName>
</protein>
<evidence type="ECO:0000256" key="1">
    <source>
        <dbReference type="ARBA" id="ARBA00010688"/>
    </source>
</evidence>
<dbReference type="SUPFAM" id="SSF53613">
    <property type="entry name" value="Ribokinase-like"/>
    <property type="match status" value="1"/>
</dbReference>
<dbReference type="InterPro" id="IPR002173">
    <property type="entry name" value="Carboh/pur_kinase_PfkB_CS"/>
</dbReference>
<evidence type="ECO:0000256" key="4">
    <source>
        <dbReference type="RuleBase" id="RU003704"/>
    </source>
</evidence>
<sequence length="333" mass="35166">MAEPRLIHIGSAVVDFIYRIDRLPAPGDDLTASSFAALPGGGFNMMVAARRSGMRTAYAGKIGDGPFGTMIAAALKAEGIEMLQPVSCGIDSGTCVVLVTEGDGERSFVSRPGAEGVITADDFRYMMPAPGDWVFTTGYTLAYPGSRENQTRFIEMLPDHAAFAFDPTGIVGEIPVDLLYRVLARTDWLSLNRSEAAAIVEQADDAGMVQRLFTRHCQRAKGIVLRAGAAGALLALAGKDPVFVPAFRVDAVDTNGAGDAHVGAFIAALSRGLGPLEALRYANAAAAISTTRHGGPTAPDTQEINEFLKRAQEGNSACSGNKGNNGTRREEWS</sequence>
<keyword evidence="8" id="KW-1185">Reference proteome</keyword>
<accession>A0ABQ0H6U9</accession>
<proteinExistence type="inferred from homology"/>
<dbReference type="PROSITE" id="PS00584">
    <property type="entry name" value="PFKB_KINASES_2"/>
    <property type="match status" value="1"/>
</dbReference>
<feature type="region of interest" description="Disordered" evidence="5">
    <location>
        <begin position="309"/>
        <end position="333"/>
    </location>
</feature>
<feature type="compositionally biased region" description="Polar residues" evidence="5">
    <location>
        <begin position="313"/>
        <end position="326"/>
    </location>
</feature>
<name>A0ABQ0H6U9_9HYPH</name>
<organism evidence="7 8">
    <name type="scientific">Phyllobacterium phragmitis</name>
    <dbReference type="NCBI Taxonomy" id="2670329"/>
    <lineage>
        <taxon>Bacteria</taxon>
        <taxon>Pseudomonadati</taxon>
        <taxon>Pseudomonadota</taxon>
        <taxon>Alphaproteobacteria</taxon>
        <taxon>Hyphomicrobiales</taxon>
        <taxon>Phyllobacteriaceae</taxon>
        <taxon>Phyllobacterium</taxon>
    </lineage>
</organism>
<evidence type="ECO:0000259" key="6">
    <source>
        <dbReference type="Pfam" id="PF00294"/>
    </source>
</evidence>
<feature type="domain" description="Carbohydrate kinase PfkB" evidence="6">
    <location>
        <begin position="6"/>
        <end position="296"/>
    </location>
</feature>
<evidence type="ECO:0000313" key="7">
    <source>
        <dbReference type="EMBL" id="GAB1584617.1"/>
    </source>
</evidence>